<feature type="domain" description="Sulfatase N-terminal" evidence="8">
    <location>
        <begin position="37"/>
        <end position="390"/>
    </location>
</feature>
<reference evidence="9" key="1">
    <citation type="submission" date="2022-11" db="EMBL/GenBank/DDBJ databases">
        <authorList>
            <person name="Petersen C."/>
        </authorList>
    </citation>
    <scope>NUCLEOTIDE SEQUENCE</scope>
    <source>
        <strain evidence="9">IBT 30069</strain>
    </source>
</reference>
<keyword evidence="4" id="KW-0325">Glycoprotein</keyword>
<keyword evidence="3 5" id="KW-0378">Hydrolase</keyword>
<evidence type="ECO:0000313" key="9">
    <source>
        <dbReference type="EMBL" id="KAJ5087279.1"/>
    </source>
</evidence>
<dbReference type="EC" id="3.1.6.1" evidence="5"/>
<accession>A0A9W9ESY6</accession>
<dbReference type="EMBL" id="JAPQKH010000007">
    <property type="protein sequence ID" value="KAJ5087279.1"/>
    <property type="molecule type" value="Genomic_DNA"/>
</dbReference>
<dbReference type="GO" id="GO:0004065">
    <property type="term" value="F:arylsulfatase activity"/>
    <property type="evidence" value="ECO:0007669"/>
    <property type="project" value="UniProtKB-UniRule"/>
</dbReference>
<dbReference type="Pfam" id="PF00884">
    <property type="entry name" value="Sulfatase"/>
    <property type="match status" value="1"/>
</dbReference>
<sequence>MRTLHIYSLLAVIPVFACPNNGQYQQQALKNAQCDRPNVVFILTDDQDTHLNSLDYMPHVKNHLLDQGTHFTKHYCTTAVCCPSRATLWTGKQSHNTNITDVSPPYGGYPKFVENGFNEKYLPVWLQQAGYNTYYTGKLFNAHSVNNYDDPAPAGFTNSDFLLDPFTYNYLNSTFQRKDEQPKSYEGRYSTDIVAQKAQDLLHDAVADGEPFFLTIAPIAPHGNIYMKEKSGGVGKEPMLGHSAPVSAKRHEHLFQDAKVPRTENFNPEVPSGANWLLELPQQTQENIDYNDHYHRQRLRSLQAVDELVDNIFIALEDYGILENTYVFYSSDNGFHIGQHRLQPGKSCGYEEDINVPLIVRGPGIAANYTTDIVTTHTDLAPTFLNLLGIPTRDDFDGTAIPVEREDIEAVAQRKREHVAVEYWGYAGGEGIFDSKFSFHSIEYHRLMVIETLHENNTYKAIRIAGAGYNIYYSIWCTNEHELYDMSVDPGQMHNLFPVISSNVSIAGYPLSKIVSRLDSLLLVLKSCSGEVCREPWKSLHPAGDVETLQDALAEEYDEFYGRRQATRVEFEYCWNGYVPEAEGPMWETDGLAFVKDGLPWYDWV</sequence>
<evidence type="ECO:0000256" key="6">
    <source>
        <dbReference type="PIRSR" id="PIRSR000972-50"/>
    </source>
</evidence>
<evidence type="ECO:0000256" key="5">
    <source>
        <dbReference type="PIRNR" id="PIRNR000972"/>
    </source>
</evidence>
<dbReference type="GO" id="GO:0005539">
    <property type="term" value="F:glycosaminoglycan binding"/>
    <property type="evidence" value="ECO:0007669"/>
    <property type="project" value="TreeGrafter"/>
</dbReference>
<dbReference type="Proteomes" id="UP001149165">
    <property type="component" value="Unassembled WGS sequence"/>
</dbReference>
<comment type="caution">
    <text evidence="9">The sequence shown here is derived from an EMBL/GenBank/DDBJ whole genome shotgun (WGS) entry which is preliminary data.</text>
</comment>
<gene>
    <name evidence="9" type="ORF">N7456_010895</name>
</gene>
<reference evidence="9" key="2">
    <citation type="journal article" date="2023" name="IMA Fungus">
        <title>Comparative genomic study of the Penicillium genus elucidates a diverse pangenome and 15 lateral gene transfer events.</title>
        <authorList>
            <person name="Petersen C."/>
            <person name="Sorensen T."/>
            <person name="Nielsen M.R."/>
            <person name="Sondergaard T.E."/>
            <person name="Sorensen J.L."/>
            <person name="Fitzpatrick D.A."/>
            <person name="Frisvad J.C."/>
            <person name="Nielsen K.L."/>
        </authorList>
    </citation>
    <scope>NUCLEOTIDE SEQUENCE</scope>
    <source>
        <strain evidence="9">IBT 30069</strain>
    </source>
</reference>
<comment type="similarity">
    <text evidence="1 5">Belongs to the sulfatase family.</text>
</comment>
<dbReference type="PIRSF" id="PIRSF000972">
    <property type="entry name" value="Arylsulf_plant"/>
    <property type="match status" value="1"/>
</dbReference>
<comment type="PTM">
    <text evidence="6">The conversion to 3-oxoalanine (also known as C-formylglycine, FGly), of a serine or cysteine residue in prokaryotes and of a cysteine residue in eukaryotes, is critical for catalytic activity.</text>
</comment>
<dbReference type="CDD" id="cd16147">
    <property type="entry name" value="G6S"/>
    <property type="match status" value="1"/>
</dbReference>
<dbReference type="InterPro" id="IPR024607">
    <property type="entry name" value="Sulfatase_CS"/>
</dbReference>
<evidence type="ECO:0000256" key="4">
    <source>
        <dbReference type="ARBA" id="ARBA00023180"/>
    </source>
</evidence>
<keyword evidence="10" id="KW-1185">Reference proteome</keyword>
<name>A0A9W9ESY6_9EURO</name>
<evidence type="ECO:0000256" key="2">
    <source>
        <dbReference type="ARBA" id="ARBA00022729"/>
    </source>
</evidence>
<feature type="chain" id="PRO_5040732695" description="Arylsulfatase" evidence="7">
    <location>
        <begin position="18"/>
        <end position="605"/>
    </location>
</feature>
<dbReference type="InterPro" id="IPR017850">
    <property type="entry name" value="Alkaline_phosphatase_core_sf"/>
</dbReference>
<dbReference type="FunFam" id="3.40.720.10:FF:000051">
    <property type="entry name" value="Arylsulfatase"/>
    <property type="match status" value="1"/>
</dbReference>
<dbReference type="GO" id="GO:0008449">
    <property type="term" value="F:N-acetylglucosamine-6-sulfatase activity"/>
    <property type="evidence" value="ECO:0007669"/>
    <property type="project" value="TreeGrafter"/>
</dbReference>
<dbReference type="GO" id="GO:0018958">
    <property type="term" value="P:phenol-containing compound metabolic process"/>
    <property type="evidence" value="ECO:0007669"/>
    <property type="project" value="InterPro"/>
</dbReference>
<dbReference type="PANTHER" id="PTHR43108">
    <property type="entry name" value="N-ACETYLGLUCOSAMINE-6-SULFATASE FAMILY MEMBER"/>
    <property type="match status" value="1"/>
</dbReference>
<evidence type="ECO:0000313" key="10">
    <source>
        <dbReference type="Proteomes" id="UP001149165"/>
    </source>
</evidence>
<feature type="signal peptide" evidence="7">
    <location>
        <begin position="1"/>
        <end position="17"/>
    </location>
</feature>
<evidence type="ECO:0000256" key="3">
    <source>
        <dbReference type="ARBA" id="ARBA00022801"/>
    </source>
</evidence>
<feature type="modified residue" description="3-oxoalanine (Cys)" evidence="6">
    <location>
        <position position="81"/>
    </location>
</feature>
<proteinExistence type="inferred from homology"/>
<dbReference type="Gene3D" id="3.40.720.10">
    <property type="entry name" value="Alkaline Phosphatase, subunit A"/>
    <property type="match status" value="1"/>
</dbReference>
<keyword evidence="2 7" id="KW-0732">Signal</keyword>
<protein>
    <recommendedName>
        <fullName evidence="5">Arylsulfatase</fullName>
        <shortName evidence="5">AS</shortName>
        <ecNumber evidence="5">3.1.6.1</ecNumber>
    </recommendedName>
    <alternativeName>
        <fullName evidence="5">Aryl-sulfate sulphohydrolase</fullName>
    </alternativeName>
</protein>
<dbReference type="SUPFAM" id="SSF53649">
    <property type="entry name" value="Alkaline phosphatase-like"/>
    <property type="match status" value="1"/>
</dbReference>
<dbReference type="InterPro" id="IPR012083">
    <property type="entry name" value="Arylsulfatase"/>
</dbReference>
<organism evidence="9 10">
    <name type="scientific">Penicillium angulare</name>
    <dbReference type="NCBI Taxonomy" id="116970"/>
    <lineage>
        <taxon>Eukaryota</taxon>
        <taxon>Fungi</taxon>
        <taxon>Dikarya</taxon>
        <taxon>Ascomycota</taxon>
        <taxon>Pezizomycotina</taxon>
        <taxon>Eurotiomycetes</taxon>
        <taxon>Eurotiomycetidae</taxon>
        <taxon>Eurotiales</taxon>
        <taxon>Aspergillaceae</taxon>
        <taxon>Penicillium</taxon>
    </lineage>
</organism>
<evidence type="ECO:0000256" key="1">
    <source>
        <dbReference type="ARBA" id="ARBA00008779"/>
    </source>
</evidence>
<dbReference type="OrthoDB" id="96314at2759"/>
<dbReference type="AlphaFoldDB" id="A0A9W9ESY6"/>
<evidence type="ECO:0000259" key="8">
    <source>
        <dbReference type="Pfam" id="PF00884"/>
    </source>
</evidence>
<comment type="catalytic activity">
    <reaction evidence="5">
        <text>an aryl sulfate + H2O = a phenol + sulfate + H(+)</text>
        <dbReference type="Rhea" id="RHEA:17261"/>
        <dbReference type="ChEBI" id="CHEBI:15377"/>
        <dbReference type="ChEBI" id="CHEBI:15378"/>
        <dbReference type="ChEBI" id="CHEBI:16189"/>
        <dbReference type="ChEBI" id="CHEBI:33853"/>
        <dbReference type="ChEBI" id="CHEBI:140317"/>
        <dbReference type="EC" id="3.1.6.1"/>
    </reaction>
</comment>
<evidence type="ECO:0000256" key="7">
    <source>
        <dbReference type="SAM" id="SignalP"/>
    </source>
</evidence>
<dbReference type="InterPro" id="IPR000917">
    <property type="entry name" value="Sulfatase_N"/>
</dbReference>
<dbReference type="PANTHER" id="PTHR43108:SF8">
    <property type="entry name" value="SD21168P"/>
    <property type="match status" value="1"/>
</dbReference>
<dbReference type="PROSITE" id="PS00523">
    <property type="entry name" value="SULFATASE_1"/>
    <property type="match status" value="1"/>
</dbReference>